<evidence type="ECO:0000313" key="2">
    <source>
        <dbReference type="EMBL" id="MFB9443165.1"/>
    </source>
</evidence>
<keyword evidence="3" id="KW-1185">Reference proteome</keyword>
<dbReference type="GO" id="GO:0016301">
    <property type="term" value="F:kinase activity"/>
    <property type="evidence" value="ECO:0007669"/>
    <property type="project" value="UniProtKB-KW"/>
</dbReference>
<sequence length="109" mass="11205">MPLSSLVRGLGAAALTGAVIRRLEMSMAATTAAQRAAAASERARPARELHDSVAKTLHGISFAAPALPASLRRQPDLAAQLALTVSAGADTAVRAPAMPVGARRKQVDR</sequence>
<protein>
    <submittedName>
        <fullName evidence="2">Histidine kinase</fullName>
    </submittedName>
</protein>
<dbReference type="Pfam" id="PF07730">
    <property type="entry name" value="HisKA_3"/>
    <property type="match status" value="1"/>
</dbReference>
<proteinExistence type="predicted"/>
<gene>
    <name evidence="2" type="ORF">ACFFTR_08720</name>
</gene>
<dbReference type="InterPro" id="IPR011712">
    <property type="entry name" value="Sig_transdc_His_kin_sub3_dim/P"/>
</dbReference>
<dbReference type="Proteomes" id="UP001589608">
    <property type="component" value="Unassembled WGS sequence"/>
</dbReference>
<dbReference type="EMBL" id="JBHMCA010000020">
    <property type="protein sequence ID" value="MFB9443165.1"/>
    <property type="molecule type" value="Genomic_DNA"/>
</dbReference>
<keyword evidence="2" id="KW-0418">Kinase</keyword>
<organism evidence="2 3">
    <name type="scientific">Dactylosporangium vinaceum</name>
    <dbReference type="NCBI Taxonomy" id="53362"/>
    <lineage>
        <taxon>Bacteria</taxon>
        <taxon>Bacillati</taxon>
        <taxon>Actinomycetota</taxon>
        <taxon>Actinomycetes</taxon>
        <taxon>Micromonosporales</taxon>
        <taxon>Micromonosporaceae</taxon>
        <taxon>Dactylosporangium</taxon>
    </lineage>
</organism>
<accession>A0ABV5M2S7</accession>
<comment type="caution">
    <text evidence="2">The sequence shown here is derived from an EMBL/GenBank/DDBJ whole genome shotgun (WGS) entry which is preliminary data.</text>
</comment>
<dbReference type="Gene3D" id="1.20.5.1930">
    <property type="match status" value="1"/>
</dbReference>
<reference evidence="2 3" key="1">
    <citation type="submission" date="2024-09" db="EMBL/GenBank/DDBJ databases">
        <authorList>
            <person name="Sun Q."/>
            <person name="Mori K."/>
        </authorList>
    </citation>
    <scope>NUCLEOTIDE SEQUENCE [LARGE SCALE GENOMIC DNA]</scope>
    <source>
        <strain evidence="2 3">JCM 3307</strain>
    </source>
</reference>
<evidence type="ECO:0000259" key="1">
    <source>
        <dbReference type="Pfam" id="PF07730"/>
    </source>
</evidence>
<dbReference type="RefSeq" id="WP_223103714.1">
    <property type="nucleotide sequence ID" value="NZ_CP061913.1"/>
</dbReference>
<name>A0ABV5M2S7_9ACTN</name>
<feature type="domain" description="Signal transduction histidine kinase subgroup 3 dimerisation and phosphoacceptor" evidence="1">
    <location>
        <begin position="41"/>
        <end position="93"/>
    </location>
</feature>
<keyword evidence="2" id="KW-0808">Transferase</keyword>
<evidence type="ECO:0000313" key="3">
    <source>
        <dbReference type="Proteomes" id="UP001589608"/>
    </source>
</evidence>